<dbReference type="Proteomes" id="UP001249851">
    <property type="component" value="Unassembled WGS sequence"/>
</dbReference>
<evidence type="ECO:0000313" key="2">
    <source>
        <dbReference type="EMBL" id="KAK2562739.1"/>
    </source>
</evidence>
<accession>A0AAD9QK10</accession>
<evidence type="ECO:0000256" key="1">
    <source>
        <dbReference type="SAM" id="SignalP"/>
    </source>
</evidence>
<keyword evidence="1" id="KW-0732">Signal</keyword>
<proteinExistence type="predicted"/>
<protein>
    <submittedName>
        <fullName evidence="2">Uncharacterized protein</fullName>
    </submittedName>
</protein>
<reference evidence="2" key="2">
    <citation type="journal article" date="2023" name="Science">
        <title>Genomic signatures of disease resistance in endangered staghorn corals.</title>
        <authorList>
            <person name="Vollmer S.V."/>
            <person name="Selwyn J.D."/>
            <person name="Despard B.A."/>
            <person name="Roesel C.L."/>
        </authorList>
    </citation>
    <scope>NUCLEOTIDE SEQUENCE</scope>
    <source>
        <strain evidence="2">K2</strain>
    </source>
</reference>
<organism evidence="2 3">
    <name type="scientific">Acropora cervicornis</name>
    <name type="common">Staghorn coral</name>
    <dbReference type="NCBI Taxonomy" id="6130"/>
    <lineage>
        <taxon>Eukaryota</taxon>
        <taxon>Metazoa</taxon>
        <taxon>Cnidaria</taxon>
        <taxon>Anthozoa</taxon>
        <taxon>Hexacorallia</taxon>
        <taxon>Scleractinia</taxon>
        <taxon>Astrocoeniina</taxon>
        <taxon>Acroporidae</taxon>
        <taxon>Acropora</taxon>
    </lineage>
</organism>
<name>A0AAD9QK10_ACRCE</name>
<dbReference type="AlphaFoldDB" id="A0AAD9QK10"/>
<evidence type="ECO:0000313" key="3">
    <source>
        <dbReference type="Proteomes" id="UP001249851"/>
    </source>
</evidence>
<gene>
    <name evidence="2" type="ORF">P5673_014456</name>
</gene>
<dbReference type="EMBL" id="JARQWQ010000028">
    <property type="protein sequence ID" value="KAK2562739.1"/>
    <property type="molecule type" value="Genomic_DNA"/>
</dbReference>
<keyword evidence="3" id="KW-1185">Reference proteome</keyword>
<sequence length="245" mass="27245">MHRLICVHTSVFMAFPSASVWMVENTNTDKFPTGAKFSVNETPQNIVHLKMATSKTRQNAKKTSVQNVFIWTDDKVDFLWILTNKYKVSKTYKSVDWESVQSKNADILKRFKQHIPSTEDNSESLASGKDSPHKVDDITKSILSTKLKFTRTKFRQSVDSGKRGGHRCVEVLLAATASIETGIESTDIELPSINKVNESSDCDEVNTEGSVQQSITANNHCSFVSSESVSTTPTQSGSSHEVCNF</sequence>
<feature type="chain" id="PRO_5042121602" evidence="1">
    <location>
        <begin position="23"/>
        <end position="245"/>
    </location>
</feature>
<feature type="signal peptide" evidence="1">
    <location>
        <begin position="1"/>
        <end position="22"/>
    </location>
</feature>
<reference evidence="2" key="1">
    <citation type="journal article" date="2023" name="G3 (Bethesda)">
        <title>Whole genome assembly and annotation of the endangered Caribbean coral Acropora cervicornis.</title>
        <authorList>
            <person name="Selwyn J.D."/>
            <person name="Vollmer S.V."/>
        </authorList>
    </citation>
    <scope>NUCLEOTIDE SEQUENCE</scope>
    <source>
        <strain evidence="2">K2</strain>
    </source>
</reference>
<comment type="caution">
    <text evidence="2">The sequence shown here is derived from an EMBL/GenBank/DDBJ whole genome shotgun (WGS) entry which is preliminary data.</text>
</comment>